<dbReference type="InterPro" id="IPR051475">
    <property type="entry name" value="Diverse_Ion_Transporter"/>
</dbReference>
<dbReference type="PANTHER" id="PTHR43568">
    <property type="entry name" value="P PROTEIN"/>
    <property type="match status" value="1"/>
</dbReference>
<feature type="non-terminal residue" evidence="2">
    <location>
        <position position="1"/>
    </location>
</feature>
<keyword evidence="2" id="KW-0808">Transferase</keyword>
<dbReference type="Proteomes" id="UP001482620">
    <property type="component" value="Unassembled WGS sequence"/>
</dbReference>
<accession>A0ABV0VAI6</accession>
<feature type="transmembrane region" description="Helical" evidence="1">
    <location>
        <begin position="57"/>
        <end position="74"/>
    </location>
</feature>
<keyword evidence="1" id="KW-1133">Transmembrane helix</keyword>
<evidence type="ECO:0000256" key="1">
    <source>
        <dbReference type="SAM" id="Phobius"/>
    </source>
</evidence>
<feature type="transmembrane region" description="Helical" evidence="1">
    <location>
        <begin position="32"/>
        <end position="50"/>
    </location>
</feature>
<keyword evidence="1" id="KW-0812">Transmembrane</keyword>
<feature type="non-terminal residue" evidence="2">
    <location>
        <position position="75"/>
    </location>
</feature>
<organism evidence="2 3">
    <name type="scientific">Ilyodon furcidens</name>
    <name type="common">goldbreast splitfin</name>
    <dbReference type="NCBI Taxonomy" id="33524"/>
    <lineage>
        <taxon>Eukaryota</taxon>
        <taxon>Metazoa</taxon>
        <taxon>Chordata</taxon>
        <taxon>Craniata</taxon>
        <taxon>Vertebrata</taxon>
        <taxon>Euteleostomi</taxon>
        <taxon>Actinopterygii</taxon>
        <taxon>Neopterygii</taxon>
        <taxon>Teleostei</taxon>
        <taxon>Neoteleostei</taxon>
        <taxon>Acanthomorphata</taxon>
        <taxon>Ovalentaria</taxon>
        <taxon>Atherinomorphae</taxon>
        <taxon>Cyprinodontiformes</taxon>
        <taxon>Goodeidae</taxon>
        <taxon>Ilyodon</taxon>
    </lineage>
</organism>
<keyword evidence="1" id="KW-0472">Membrane</keyword>
<name>A0ABV0VAI6_9TELE</name>
<keyword evidence="3" id="KW-1185">Reference proteome</keyword>
<evidence type="ECO:0000313" key="3">
    <source>
        <dbReference type="Proteomes" id="UP001482620"/>
    </source>
</evidence>
<evidence type="ECO:0000313" key="2">
    <source>
        <dbReference type="EMBL" id="MEQ2253348.1"/>
    </source>
</evidence>
<dbReference type="GO" id="GO:0016301">
    <property type="term" value="F:kinase activity"/>
    <property type="evidence" value="ECO:0007669"/>
    <property type="project" value="UniProtKB-KW"/>
</dbReference>
<gene>
    <name evidence="2" type="primary">OCA2_3</name>
    <name evidence="2" type="ORF">ILYODFUR_031135</name>
</gene>
<sequence length="75" mass="7970">DPIVITIQAFLQDNNVVPLSMTYQSLYVTKETQVAIAGIILAGVYVLIIFEIVHRTLAAMLGSLAALAALAIIGN</sequence>
<proteinExistence type="predicted"/>
<keyword evidence="2" id="KW-0418">Kinase</keyword>
<protein>
    <submittedName>
        <fullName evidence="2">Protein kinase</fullName>
    </submittedName>
</protein>
<reference evidence="2 3" key="1">
    <citation type="submission" date="2021-06" db="EMBL/GenBank/DDBJ databases">
        <authorList>
            <person name="Palmer J.M."/>
        </authorList>
    </citation>
    <scope>NUCLEOTIDE SEQUENCE [LARGE SCALE GENOMIC DNA]</scope>
    <source>
        <strain evidence="3">if_2019</strain>
        <tissue evidence="2">Muscle</tissue>
    </source>
</reference>
<comment type="caution">
    <text evidence="2">The sequence shown here is derived from an EMBL/GenBank/DDBJ whole genome shotgun (WGS) entry which is preliminary data.</text>
</comment>
<dbReference type="EMBL" id="JAHRIQ010097449">
    <property type="protein sequence ID" value="MEQ2253348.1"/>
    <property type="molecule type" value="Genomic_DNA"/>
</dbReference>
<dbReference type="PANTHER" id="PTHR43568:SF1">
    <property type="entry name" value="P PROTEIN"/>
    <property type="match status" value="1"/>
</dbReference>